<evidence type="ECO:0000313" key="6">
    <source>
        <dbReference type="Proteomes" id="UP000283269"/>
    </source>
</evidence>
<dbReference type="AlphaFoldDB" id="A0A409WZD6"/>
<comment type="function">
    <text evidence="4">Putative oxidoreductase.</text>
</comment>
<keyword evidence="2" id="KW-0521">NADP</keyword>
<evidence type="ECO:0000313" key="5">
    <source>
        <dbReference type="EMBL" id="PPQ83832.1"/>
    </source>
</evidence>
<evidence type="ECO:0000256" key="4">
    <source>
        <dbReference type="ARBA" id="ARBA00037096"/>
    </source>
</evidence>
<dbReference type="InParanoid" id="A0A409WZD6"/>
<dbReference type="PANTHER" id="PTHR44196">
    <property type="entry name" value="DEHYDROGENASE/REDUCTASE SDR FAMILY MEMBER 7B"/>
    <property type="match status" value="1"/>
</dbReference>
<dbReference type="InterPro" id="IPR020904">
    <property type="entry name" value="Sc_DH/Rdtase_CS"/>
</dbReference>
<organism evidence="5 6">
    <name type="scientific">Psilocybe cyanescens</name>
    <dbReference type="NCBI Taxonomy" id="93625"/>
    <lineage>
        <taxon>Eukaryota</taxon>
        <taxon>Fungi</taxon>
        <taxon>Dikarya</taxon>
        <taxon>Basidiomycota</taxon>
        <taxon>Agaricomycotina</taxon>
        <taxon>Agaricomycetes</taxon>
        <taxon>Agaricomycetidae</taxon>
        <taxon>Agaricales</taxon>
        <taxon>Agaricineae</taxon>
        <taxon>Strophariaceae</taxon>
        <taxon>Psilocybe</taxon>
    </lineage>
</organism>
<sequence length="333" mass="35865">MASIISTTLSKWLSSPSRNITIAIIPVLLALYRVSKKPTRPLKVSKTGERVLILGASSGVGRTMAKQYSARGARVCVVGRRETLLLEVQSECRNAQDAAGSRSEDIIAIPADFTDVDDVINIRSVLQAEWGGLDTLVVAAGVSALQPLMAVAGVEATRDNQLKDATKEGIQHTINVAAAATRGNYVGPLLAAITFIPLLSNTSKAPAVVLVNSVASIIPAPTRTLYASTKASSLVLYQALSIEHPDITFTFFMPATIEGDFRASAVDSGPVRELDPNKHGLKREDVARRGIQAADNGEKAVFMPITMRYAHILYWIWPALIERVAKKKYNFGV</sequence>
<dbReference type="STRING" id="93625.A0A409WZD6"/>
<dbReference type="Pfam" id="PF00106">
    <property type="entry name" value="adh_short"/>
    <property type="match status" value="1"/>
</dbReference>
<dbReference type="Proteomes" id="UP000283269">
    <property type="component" value="Unassembled WGS sequence"/>
</dbReference>
<dbReference type="GO" id="GO:0016491">
    <property type="term" value="F:oxidoreductase activity"/>
    <property type="evidence" value="ECO:0007669"/>
    <property type="project" value="UniProtKB-KW"/>
</dbReference>
<dbReference type="PROSITE" id="PS00061">
    <property type="entry name" value="ADH_SHORT"/>
    <property type="match status" value="1"/>
</dbReference>
<protein>
    <recommendedName>
        <fullName evidence="7">NAD(P)-binding protein</fullName>
    </recommendedName>
</protein>
<dbReference type="InterPro" id="IPR002347">
    <property type="entry name" value="SDR_fam"/>
</dbReference>
<evidence type="ECO:0008006" key="7">
    <source>
        <dbReference type="Google" id="ProtNLM"/>
    </source>
</evidence>
<keyword evidence="6" id="KW-1185">Reference proteome</keyword>
<comment type="caution">
    <text evidence="5">The sequence shown here is derived from an EMBL/GenBank/DDBJ whole genome shotgun (WGS) entry which is preliminary data.</text>
</comment>
<dbReference type="EMBL" id="NHYD01002962">
    <property type="protein sequence ID" value="PPQ83832.1"/>
    <property type="molecule type" value="Genomic_DNA"/>
</dbReference>
<comment type="similarity">
    <text evidence="1">Belongs to the short-chain dehydrogenases/reductases (SDR) family.</text>
</comment>
<dbReference type="GO" id="GO:0016020">
    <property type="term" value="C:membrane"/>
    <property type="evidence" value="ECO:0007669"/>
    <property type="project" value="TreeGrafter"/>
</dbReference>
<dbReference type="Gene3D" id="3.40.50.720">
    <property type="entry name" value="NAD(P)-binding Rossmann-like Domain"/>
    <property type="match status" value="1"/>
</dbReference>
<evidence type="ECO:0000256" key="3">
    <source>
        <dbReference type="ARBA" id="ARBA00023002"/>
    </source>
</evidence>
<dbReference type="PANTHER" id="PTHR44196:SF1">
    <property type="entry name" value="DEHYDROGENASE_REDUCTASE SDR FAMILY MEMBER 7B"/>
    <property type="match status" value="1"/>
</dbReference>
<dbReference type="OrthoDB" id="37659at2759"/>
<dbReference type="InterPro" id="IPR036291">
    <property type="entry name" value="NAD(P)-bd_dom_sf"/>
</dbReference>
<evidence type="ECO:0000256" key="1">
    <source>
        <dbReference type="ARBA" id="ARBA00006484"/>
    </source>
</evidence>
<accession>A0A409WZD6</accession>
<dbReference type="PRINTS" id="PR00081">
    <property type="entry name" value="GDHRDH"/>
</dbReference>
<keyword evidence="3" id="KW-0560">Oxidoreductase</keyword>
<name>A0A409WZD6_PSICY</name>
<dbReference type="SUPFAM" id="SSF51735">
    <property type="entry name" value="NAD(P)-binding Rossmann-fold domains"/>
    <property type="match status" value="1"/>
</dbReference>
<reference evidence="5 6" key="1">
    <citation type="journal article" date="2018" name="Evol. Lett.">
        <title>Horizontal gene cluster transfer increased hallucinogenic mushroom diversity.</title>
        <authorList>
            <person name="Reynolds H.T."/>
            <person name="Vijayakumar V."/>
            <person name="Gluck-Thaler E."/>
            <person name="Korotkin H.B."/>
            <person name="Matheny P.B."/>
            <person name="Slot J.C."/>
        </authorList>
    </citation>
    <scope>NUCLEOTIDE SEQUENCE [LARGE SCALE GENOMIC DNA]</scope>
    <source>
        <strain evidence="5 6">2631</strain>
    </source>
</reference>
<evidence type="ECO:0000256" key="2">
    <source>
        <dbReference type="ARBA" id="ARBA00022857"/>
    </source>
</evidence>
<gene>
    <name evidence="5" type="ORF">CVT25_000891</name>
</gene>
<proteinExistence type="inferred from homology"/>